<dbReference type="Proteomes" id="UP000199729">
    <property type="component" value="Chromosome"/>
</dbReference>
<accession>A0A221KEF9</accession>
<protein>
    <recommendedName>
        <fullName evidence="3">BrnA antitoxin of type II toxin-antitoxin system</fullName>
    </recommendedName>
</protein>
<evidence type="ECO:0000313" key="2">
    <source>
        <dbReference type="Proteomes" id="UP000199729"/>
    </source>
</evidence>
<name>A0A221KEF9_VITFI</name>
<sequence length="97" mass="10671">MAEVKMDAEMLAFANDVAESIRQAKRGEFAAVHTPEMVAGYKTRGRPVGTTKPSTTKQAVTIRYSPDVLAAFRSMGAGWQAKMDDALREWLRTHSAV</sequence>
<proteinExistence type="predicted"/>
<dbReference type="KEGG" id="vff:VITFI_CDS1442"/>
<dbReference type="InterPro" id="IPR025528">
    <property type="entry name" value="BrnA_antitoxin"/>
</dbReference>
<dbReference type="EMBL" id="CP022423">
    <property type="protein sequence ID" value="ASM77220.1"/>
    <property type="molecule type" value="Genomic_DNA"/>
</dbReference>
<dbReference type="Pfam" id="PF14384">
    <property type="entry name" value="BrnA_antitoxin"/>
    <property type="match status" value="1"/>
</dbReference>
<reference evidence="1 2" key="1">
    <citation type="submission" date="2017-07" db="EMBL/GenBank/DDBJ databases">
        <title>Complete Genome Sequence of the cosmetic ferment Vitreoscilla filiformis (ATCC15551).</title>
        <authorList>
            <person name="Contreras S."/>
            <person name="Sagory-Zalkind P."/>
            <person name="Blanquart H."/>
            <person name="Iltis A."/>
            <person name="Morand S.C."/>
        </authorList>
    </citation>
    <scope>NUCLEOTIDE SEQUENCE [LARGE SCALE GENOMIC DNA]</scope>
    <source>
        <strain evidence="1 2">ATCC 15551</strain>
    </source>
</reference>
<dbReference type="RefSeq" id="WP_198301661.1">
    <property type="nucleotide sequence ID" value="NZ_CP022423.1"/>
</dbReference>
<keyword evidence="2" id="KW-1185">Reference proteome</keyword>
<evidence type="ECO:0008006" key="3">
    <source>
        <dbReference type="Google" id="ProtNLM"/>
    </source>
</evidence>
<dbReference type="AlphaFoldDB" id="A0A221KEF9"/>
<evidence type="ECO:0000313" key="1">
    <source>
        <dbReference type="EMBL" id="ASM77220.1"/>
    </source>
</evidence>
<gene>
    <name evidence="1" type="ORF">VITFI_CDS1442</name>
</gene>
<organism evidence="1 2">
    <name type="scientific">Vitreoscilla filiformis</name>
    <dbReference type="NCBI Taxonomy" id="63"/>
    <lineage>
        <taxon>Bacteria</taxon>
        <taxon>Pseudomonadati</taxon>
        <taxon>Pseudomonadota</taxon>
        <taxon>Betaproteobacteria</taxon>
        <taxon>Neisseriales</taxon>
        <taxon>Neisseriaceae</taxon>
        <taxon>Vitreoscilla</taxon>
    </lineage>
</organism>